<accession>A0A8X7WM51</accession>
<organism evidence="1 2">
    <name type="scientific">Brassica carinata</name>
    <name type="common">Ethiopian mustard</name>
    <name type="synonym">Abyssinian cabbage</name>
    <dbReference type="NCBI Taxonomy" id="52824"/>
    <lineage>
        <taxon>Eukaryota</taxon>
        <taxon>Viridiplantae</taxon>
        <taxon>Streptophyta</taxon>
        <taxon>Embryophyta</taxon>
        <taxon>Tracheophyta</taxon>
        <taxon>Spermatophyta</taxon>
        <taxon>Magnoliopsida</taxon>
        <taxon>eudicotyledons</taxon>
        <taxon>Gunneridae</taxon>
        <taxon>Pentapetalae</taxon>
        <taxon>rosids</taxon>
        <taxon>malvids</taxon>
        <taxon>Brassicales</taxon>
        <taxon>Brassicaceae</taxon>
        <taxon>Brassiceae</taxon>
        <taxon>Brassica</taxon>
    </lineage>
</organism>
<evidence type="ECO:0000313" key="1">
    <source>
        <dbReference type="EMBL" id="KAG2331971.1"/>
    </source>
</evidence>
<dbReference type="AlphaFoldDB" id="A0A8X7WM51"/>
<keyword evidence="2" id="KW-1185">Reference proteome</keyword>
<name>A0A8X7WM51_BRACI</name>
<sequence>MAAILEMTDSVGGRYMSLPKYKGCFKMPREYPDPYYQPEPATYRRDQVEDITAKWLQPMKGCLMISV</sequence>
<protein>
    <submittedName>
        <fullName evidence="1">Uncharacterized protein</fullName>
    </submittedName>
</protein>
<reference evidence="1 2" key="1">
    <citation type="submission" date="2020-02" db="EMBL/GenBank/DDBJ databases">
        <authorList>
            <person name="Ma Q."/>
            <person name="Huang Y."/>
            <person name="Song X."/>
            <person name="Pei D."/>
        </authorList>
    </citation>
    <scope>NUCLEOTIDE SEQUENCE [LARGE SCALE GENOMIC DNA]</scope>
    <source>
        <strain evidence="1">Sxm20200214</strain>
        <tissue evidence="1">Leaf</tissue>
    </source>
</reference>
<evidence type="ECO:0000313" key="2">
    <source>
        <dbReference type="Proteomes" id="UP000886595"/>
    </source>
</evidence>
<comment type="caution">
    <text evidence="1">The sequence shown here is derived from an EMBL/GenBank/DDBJ whole genome shotgun (WGS) entry which is preliminary data.</text>
</comment>
<dbReference type="Proteomes" id="UP000886595">
    <property type="component" value="Unassembled WGS sequence"/>
</dbReference>
<proteinExistence type="predicted"/>
<dbReference type="EMBL" id="JAAMPC010000001">
    <property type="protein sequence ID" value="KAG2331971.1"/>
    <property type="molecule type" value="Genomic_DNA"/>
</dbReference>
<gene>
    <name evidence="1" type="ORF">Bca52824_003151</name>
</gene>